<evidence type="ECO:0000313" key="10">
    <source>
        <dbReference type="Proteomes" id="UP000230935"/>
    </source>
</evidence>
<proteinExistence type="inferred from homology"/>
<evidence type="ECO:0000256" key="8">
    <source>
        <dbReference type="SAM" id="Phobius"/>
    </source>
</evidence>
<keyword evidence="6 8" id="KW-1133">Transmembrane helix</keyword>
<dbReference type="Gene3D" id="1.20.58.340">
    <property type="entry name" value="Magnesium transport protein CorA, transmembrane region"/>
    <property type="match status" value="2"/>
</dbReference>
<protein>
    <recommendedName>
        <fullName evidence="11">Magnesium transport protein CorA</fullName>
    </recommendedName>
</protein>
<reference evidence="10" key="1">
    <citation type="submission" date="2017-09" db="EMBL/GenBank/DDBJ databases">
        <title>Depth-based differentiation of microbial function through sediment-hosted aquifers and enrichment of novel symbionts in the deep terrestrial subsurface.</title>
        <authorList>
            <person name="Probst A.J."/>
            <person name="Ladd B."/>
            <person name="Jarett J.K."/>
            <person name="Geller-Mcgrath D.E."/>
            <person name="Sieber C.M.K."/>
            <person name="Emerson J.B."/>
            <person name="Anantharaman K."/>
            <person name="Thomas B.C."/>
            <person name="Malmstrom R."/>
            <person name="Stieglmeier M."/>
            <person name="Klingl A."/>
            <person name="Woyke T."/>
            <person name="Ryan C.M."/>
            <person name="Banfield J.F."/>
        </authorList>
    </citation>
    <scope>NUCLEOTIDE SEQUENCE [LARGE SCALE GENOMIC DNA]</scope>
</reference>
<feature type="transmembrane region" description="Helical" evidence="8">
    <location>
        <begin position="287"/>
        <end position="307"/>
    </location>
</feature>
<dbReference type="GO" id="GO:0050897">
    <property type="term" value="F:cobalt ion binding"/>
    <property type="evidence" value="ECO:0007669"/>
    <property type="project" value="TreeGrafter"/>
</dbReference>
<dbReference type="InterPro" id="IPR045861">
    <property type="entry name" value="CorA_cytoplasmic_dom"/>
</dbReference>
<keyword evidence="4" id="KW-1003">Cell membrane</keyword>
<evidence type="ECO:0000256" key="3">
    <source>
        <dbReference type="ARBA" id="ARBA00022448"/>
    </source>
</evidence>
<dbReference type="SUPFAM" id="SSF143865">
    <property type="entry name" value="CorA soluble domain-like"/>
    <property type="match status" value="1"/>
</dbReference>
<dbReference type="GO" id="GO:0005886">
    <property type="term" value="C:plasma membrane"/>
    <property type="evidence" value="ECO:0007669"/>
    <property type="project" value="UniProtKB-SubCell"/>
</dbReference>
<evidence type="ECO:0008006" key="11">
    <source>
        <dbReference type="Google" id="ProtNLM"/>
    </source>
</evidence>
<dbReference type="PANTHER" id="PTHR46494:SF1">
    <property type="entry name" value="CORA FAMILY METAL ION TRANSPORTER (EUROFUNG)"/>
    <property type="match status" value="1"/>
</dbReference>
<feature type="transmembrane region" description="Helical" evidence="8">
    <location>
        <begin position="255"/>
        <end position="275"/>
    </location>
</feature>
<evidence type="ECO:0000256" key="6">
    <source>
        <dbReference type="ARBA" id="ARBA00022989"/>
    </source>
</evidence>
<dbReference type="Proteomes" id="UP000230935">
    <property type="component" value="Unassembled WGS sequence"/>
</dbReference>
<dbReference type="PANTHER" id="PTHR46494">
    <property type="entry name" value="CORA FAMILY METAL ION TRANSPORTER (EUROFUNG)"/>
    <property type="match status" value="1"/>
</dbReference>
<dbReference type="SUPFAM" id="SSF144083">
    <property type="entry name" value="Magnesium transport protein CorA, transmembrane region"/>
    <property type="match status" value="1"/>
</dbReference>
<dbReference type="GO" id="GO:0015087">
    <property type="term" value="F:cobalt ion transmembrane transporter activity"/>
    <property type="evidence" value="ECO:0007669"/>
    <property type="project" value="TreeGrafter"/>
</dbReference>
<dbReference type="GO" id="GO:0000287">
    <property type="term" value="F:magnesium ion binding"/>
    <property type="evidence" value="ECO:0007669"/>
    <property type="project" value="TreeGrafter"/>
</dbReference>
<keyword evidence="5 8" id="KW-0812">Transmembrane</keyword>
<comment type="caution">
    <text evidence="9">The sequence shown here is derived from an EMBL/GenBank/DDBJ whole genome shotgun (WGS) entry which is preliminary data.</text>
</comment>
<sequence>MSTIQQLDFKHFTWTNITNIGENELRFIRQNFNFHPLDLQDVSSENQRNKIDTYKNYIFAAFLFPIYNKTKQQMTTAETDFFVGKDFFVTVQREKFGVINEMFNMLRINEVAQNNYNSHTSSEYLFYDIMFKLYDKIFPMLDHVSEASKEIEEAIFSGRKVGQNNVRRILTIRSNLTDMRKSMQGHKNVLIKALETFRENSNFMMNSSDHYFENLIDTTKELWSILESSKEYIETLHETNTSLISFKLNQIMKTLTIISVITFPITLMAAIFGMNTIKSMPFIENEYGFWVVIAMMVSVATLMLVIFKKKGWF</sequence>
<keyword evidence="7 8" id="KW-0472">Membrane</keyword>
<dbReference type="EMBL" id="PEZZ01000006">
    <property type="protein sequence ID" value="PIS05465.1"/>
    <property type="molecule type" value="Genomic_DNA"/>
</dbReference>
<dbReference type="GO" id="GO:0015095">
    <property type="term" value="F:magnesium ion transmembrane transporter activity"/>
    <property type="evidence" value="ECO:0007669"/>
    <property type="project" value="TreeGrafter"/>
</dbReference>
<evidence type="ECO:0000256" key="2">
    <source>
        <dbReference type="ARBA" id="ARBA00009765"/>
    </source>
</evidence>
<evidence type="ECO:0000256" key="4">
    <source>
        <dbReference type="ARBA" id="ARBA00022475"/>
    </source>
</evidence>
<name>A0A2H0W266_9BACT</name>
<dbReference type="CDD" id="cd12822">
    <property type="entry name" value="TmCorA-like"/>
    <property type="match status" value="1"/>
</dbReference>
<dbReference type="AlphaFoldDB" id="A0A2H0W266"/>
<gene>
    <name evidence="9" type="ORF">COT81_01035</name>
</gene>
<comment type="similarity">
    <text evidence="2">Belongs to the CorA metal ion transporter (MIT) (TC 1.A.35) family.</text>
</comment>
<evidence type="ECO:0000256" key="7">
    <source>
        <dbReference type="ARBA" id="ARBA00023136"/>
    </source>
</evidence>
<accession>A0A2H0W266</accession>
<organism evidence="9 10">
    <name type="scientific">Candidatus Buchananbacteria bacterium CG10_big_fil_rev_8_21_14_0_10_42_9</name>
    <dbReference type="NCBI Taxonomy" id="1974526"/>
    <lineage>
        <taxon>Bacteria</taxon>
        <taxon>Candidatus Buchananiibacteriota</taxon>
    </lineage>
</organism>
<keyword evidence="3" id="KW-0813">Transport</keyword>
<comment type="subcellular location">
    <subcellularLocation>
        <location evidence="1">Cell membrane</location>
        <topology evidence="1">Multi-pass membrane protein</topology>
    </subcellularLocation>
</comment>
<evidence type="ECO:0000256" key="1">
    <source>
        <dbReference type="ARBA" id="ARBA00004651"/>
    </source>
</evidence>
<dbReference type="Gene3D" id="3.30.460.20">
    <property type="entry name" value="CorA soluble domain-like"/>
    <property type="match status" value="1"/>
</dbReference>
<dbReference type="InterPro" id="IPR002523">
    <property type="entry name" value="MgTranspt_CorA/ZnTranspt_ZntB"/>
</dbReference>
<dbReference type="Pfam" id="PF01544">
    <property type="entry name" value="CorA"/>
    <property type="match status" value="1"/>
</dbReference>
<dbReference type="InterPro" id="IPR045863">
    <property type="entry name" value="CorA_TM1_TM2"/>
</dbReference>
<evidence type="ECO:0000313" key="9">
    <source>
        <dbReference type="EMBL" id="PIS05465.1"/>
    </source>
</evidence>
<evidence type="ECO:0000256" key="5">
    <source>
        <dbReference type="ARBA" id="ARBA00022692"/>
    </source>
</evidence>